<dbReference type="PANTHER" id="PTHR43355:SF2">
    <property type="entry name" value="FLAVIN REDUCTASE (NADPH)"/>
    <property type="match status" value="1"/>
</dbReference>
<dbReference type="AlphaFoldDB" id="A0A2T4MHB1"/>
<dbReference type="Proteomes" id="UP000646308">
    <property type="component" value="Unassembled WGS sequence"/>
</dbReference>
<evidence type="ECO:0000313" key="3">
    <source>
        <dbReference type="Proteomes" id="UP000646308"/>
    </source>
</evidence>
<name>A0A2T4MHB1_9STAP</name>
<dbReference type="SUPFAM" id="SSF51735">
    <property type="entry name" value="NAD(P)-binding Rossmann-fold domains"/>
    <property type="match status" value="1"/>
</dbReference>
<proteinExistence type="predicted"/>
<reference evidence="2" key="1">
    <citation type="submission" date="2019-11" db="EMBL/GenBank/DDBJ databases">
        <title>Whole genome comparisons of Staphylococcus agnetis isolates from cattle and chickens.</title>
        <authorList>
            <person name="Rhoads D."/>
            <person name="Shwani A."/>
            <person name="Adkins P."/>
            <person name="Calcutt M."/>
            <person name="Middleton J."/>
        </authorList>
    </citation>
    <scope>NUCLEOTIDE SEQUENCE</scope>
    <source>
        <strain evidence="2">1387</strain>
    </source>
</reference>
<dbReference type="PANTHER" id="PTHR43355">
    <property type="entry name" value="FLAVIN REDUCTASE (NADPH)"/>
    <property type="match status" value="1"/>
</dbReference>
<dbReference type="RefSeq" id="WP_107368688.1">
    <property type="nucleotide sequence ID" value="NZ_CP045927.1"/>
</dbReference>
<gene>
    <name evidence="2" type="ORF">GLV84_02820</name>
</gene>
<feature type="domain" description="NAD(P)-binding" evidence="1">
    <location>
        <begin position="8"/>
        <end position="195"/>
    </location>
</feature>
<dbReference type="GO" id="GO:0016646">
    <property type="term" value="F:oxidoreductase activity, acting on the CH-NH group of donors, NAD or NADP as acceptor"/>
    <property type="evidence" value="ECO:0007669"/>
    <property type="project" value="TreeGrafter"/>
</dbReference>
<evidence type="ECO:0000313" key="2">
    <source>
        <dbReference type="EMBL" id="NJI01798.1"/>
    </source>
</evidence>
<dbReference type="InterPro" id="IPR051606">
    <property type="entry name" value="Polyketide_Oxido-like"/>
</dbReference>
<protein>
    <submittedName>
        <fullName evidence="2">NAD(P)H-binding protein</fullName>
    </submittedName>
</protein>
<comment type="caution">
    <text evidence="2">The sequence shown here is derived from an EMBL/GenBank/DDBJ whole genome shotgun (WGS) entry which is preliminary data.</text>
</comment>
<dbReference type="EMBL" id="WMFL01000042">
    <property type="protein sequence ID" value="NJI01798.1"/>
    <property type="molecule type" value="Genomic_DNA"/>
</dbReference>
<dbReference type="InterPro" id="IPR036291">
    <property type="entry name" value="NAD(P)-bd_dom_sf"/>
</dbReference>
<accession>A0A2T4MHB1</accession>
<organism evidence="2 3">
    <name type="scientific">Staphylococcus agnetis</name>
    <dbReference type="NCBI Taxonomy" id="985762"/>
    <lineage>
        <taxon>Bacteria</taxon>
        <taxon>Bacillati</taxon>
        <taxon>Bacillota</taxon>
        <taxon>Bacilli</taxon>
        <taxon>Bacillales</taxon>
        <taxon>Staphylococcaceae</taxon>
        <taxon>Staphylococcus</taxon>
    </lineage>
</organism>
<dbReference type="InterPro" id="IPR016040">
    <property type="entry name" value="NAD(P)-bd_dom"/>
</dbReference>
<dbReference type="GeneID" id="57690549"/>
<sequence length="211" mass="23045">MKIGIIAATGKTGQLILKEALNEKLDVTAIVRNASKVTEDVPILEKDALTLTREDLTQFDVVVNAFAAPMDDLQQHVELGRKLIEALEGTNTRLIVVGGAGSLYADDSKTQKLIDTSMVPEFALPIAKAQNQNFEDIKATSKLKWTFVSPSAFYDPVGPRTGNYRVGQNVVLMNSEGESYVSYPDYALAIVKEIQNADFVSQHITVVSEKA</sequence>
<dbReference type="Gene3D" id="3.40.50.720">
    <property type="entry name" value="NAD(P)-binding Rossmann-like Domain"/>
    <property type="match status" value="1"/>
</dbReference>
<dbReference type="Pfam" id="PF13460">
    <property type="entry name" value="NAD_binding_10"/>
    <property type="match status" value="1"/>
</dbReference>
<evidence type="ECO:0000259" key="1">
    <source>
        <dbReference type="Pfam" id="PF13460"/>
    </source>
</evidence>